<keyword evidence="13" id="KW-0464">Manganese</keyword>
<feature type="active site" description="Proton acceptor" evidence="10 12">
    <location>
        <position position="35"/>
    </location>
</feature>
<feature type="binding site" evidence="10">
    <location>
        <begin position="171"/>
        <end position="173"/>
    </location>
    <ligand>
        <name>substrate</name>
    </ligand>
</feature>
<dbReference type="NCBIfam" id="NF004076">
    <property type="entry name" value="PRK05581.1-4"/>
    <property type="match status" value="1"/>
</dbReference>
<organism evidence="15 16">
    <name type="scientific">Candidatus Fimimonas gallinarum</name>
    <dbReference type="NCBI Taxonomy" id="2840821"/>
    <lineage>
        <taxon>Bacteria</taxon>
        <taxon>Pseudomonadati</taxon>
        <taxon>Myxococcota</taxon>
        <taxon>Myxococcia</taxon>
        <taxon>Myxococcales</taxon>
        <taxon>Cystobacterineae</taxon>
        <taxon>Myxococcaceae</taxon>
        <taxon>Myxococcaceae incertae sedis</taxon>
        <taxon>Candidatus Fimimonas</taxon>
    </lineage>
</organism>
<feature type="binding site" evidence="10 14">
    <location>
        <begin position="193"/>
        <end position="194"/>
    </location>
    <ligand>
        <name>substrate</name>
    </ligand>
</feature>
<dbReference type="Pfam" id="PF00834">
    <property type="entry name" value="Ribul_P_3_epim"/>
    <property type="match status" value="1"/>
</dbReference>
<evidence type="ECO:0000256" key="3">
    <source>
        <dbReference type="ARBA" id="ARBA00001941"/>
    </source>
</evidence>
<reference evidence="15" key="2">
    <citation type="journal article" date="2021" name="PeerJ">
        <title>Extensive microbial diversity within the chicken gut microbiome revealed by metagenomics and culture.</title>
        <authorList>
            <person name="Gilroy R."/>
            <person name="Ravi A."/>
            <person name="Getino M."/>
            <person name="Pursley I."/>
            <person name="Horton D.L."/>
            <person name="Alikhan N.F."/>
            <person name="Baker D."/>
            <person name="Gharbi K."/>
            <person name="Hall N."/>
            <person name="Watson M."/>
            <person name="Adriaenssens E.M."/>
            <person name="Foster-Nyarko E."/>
            <person name="Jarju S."/>
            <person name="Secka A."/>
            <person name="Antonio M."/>
            <person name="Oren A."/>
            <person name="Chaudhuri R.R."/>
            <person name="La Ragione R."/>
            <person name="Hildebrand F."/>
            <person name="Pallen M.J."/>
        </authorList>
    </citation>
    <scope>NUCLEOTIDE SEQUENCE</scope>
    <source>
        <strain evidence="15">CHK121-14286</strain>
    </source>
</reference>
<comment type="similarity">
    <text evidence="6 10 11">Belongs to the ribulose-phosphate 3-epimerase family.</text>
</comment>
<evidence type="ECO:0000256" key="12">
    <source>
        <dbReference type="PIRSR" id="PIRSR001461-1"/>
    </source>
</evidence>
<dbReference type="HAMAP" id="MF_02227">
    <property type="entry name" value="RPE"/>
    <property type="match status" value="1"/>
</dbReference>
<dbReference type="Proteomes" id="UP000824200">
    <property type="component" value="Unassembled WGS sequence"/>
</dbReference>
<dbReference type="GO" id="GO:0004750">
    <property type="term" value="F:D-ribulose-phosphate 3-epimerase activity"/>
    <property type="evidence" value="ECO:0007669"/>
    <property type="project" value="UniProtKB-UniRule"/>
</dbReference>
<accession>A0A9D1E4M6</accession>
<dbReference type="AlphaFoldDB" id="A0A9D1E4M6"/>
<comment type="cofactor">
    <cofactor evidence="10 13">
        <name>a divalent metal cation</name>
        <dbReference type="ChEBI" id="CHEBI:60240"/>
    </cofactor>
    <text evidence="10 13">Binds 1 divalent metal cation per subunit.</text>
</comment>
<dbReference type="GO" id="GO:0005737">
    <property type="term" value="C:cytoplasm"/>
    <property type="evidence" value="ECO:0007669"/>
    <property type="project" value="UniProtKB-ARBA"/>
</dbReference>
<comment type="cofactor">
    <cofactor evidence="3">
        <name>Co(2+)</name>
        <dbReference type="ChEBI" id="CHEBI:48828"/>
    </cofactor>
</comment>
<dbReference type="EMBL" id="DVHL01000045">
    <property type="protein sequence ID" value="HIR66340.1"/>
    <property type="molecule type" value="Genomic_DNA"/>
</dbReference>
<comment type="pathway">
    <text evidence="10">Carbohydrate degradation.</text>
</comment>
<comment type="cofactor">
    <cofactor evidence="2">
        <name>Mn(2+)</name>
        <dbReference type="ChEBI" id="CHEBI:29035"/>
    </cofactor>
</comment>
<feature type="binding site" evidence="10 13">
    <location>
        <position position="35"/>
    </location>
    <ligand>
        <name>a divalent metal cation</name>
        <dbReference type="ChEBI" id="CHEBI:60240"/>
    </ligand>
</feature>
<evidence type="ECO:0000256" key="5">
    <source>
        <dbReference type="ARBA" id="ARBA00001954"/>
    </source>
</evidence>
<evidence type="ECO:0000313" key="15">
    <source>
        <dbReference type="EMBL" id="HIR66340.1"/>
    </source>
</evidence>
<feature type="binding site" evidence="10 13">
    <location>
        <position position="171"/>
    </location>
    <ligand>
        <name>a divalent metal cation</name>
        <dbReference type="ChEBI" id="CHEBI:60240"/>
    </ligand>
</feature>
<dbReference type="PROSITE" id="PS01086">
    <property type="entry name" value="RIBUL_P_3_EPIMER_2"/>
    <property type="match status" value="1"/>
</dbReference>
<feature type="binding site" evidence="14">
    <location>
        <position position="173"/>
    </location>
    <ligand>
        <name>substrate</name>
    </ligand>
</feature>
<evidence type="ECO:0000256" key="4">
    <source>
        <dbReference type="ARBA" id="ARBA00001947"/>
    </source>
</evidence>
<comment type="cofactor">
    <cofactor evidence="5">
        <name>Fe(2+)</name>
        <dbReference type="ChEBI" id="CHEBI:29033"/>
    </cofactor>
</comment>
<dbReference type="Gene3D" id="3.20.20.70">
    <property type="entry name" value="Aldolase class I"/>
    <property type="match status" value="1"/>
</dbReference>
<dbReference type="PANTHER" id="PTHR11749">
    <property type="entry name" value="RIBULOSE-5-PHOSPHATE-3-EPIMERASE"/>
    <property type="match status" value="1"/>
</dbReference>
<dbReference type="InterPro" id="IPR026019">
    <property type="entry name" value="Ribul_P_3_epim"/>
</dbReference>
<feature type="binding site" evidence="10 14">
    <location>
        <begin position="142"/>
        <end position="145"/>
    </location>
    <ligand>
        <name>substrate</name>
    </ligand>
</feature>
<evidence type="ECO:0000256" key="11">
    <source>
        <dbReference type="PIRNR" id="PIRNR001461"/>
    </source>
</evidence>
<sequence>MKILVSPSVLNADFGKLAEECVSLEKSGADWIHCDVMDGEFVPNLSFGLPVVEAIDKAVTIPLDVHLMIRHPLRYVSRFAAVGADWITFHLESDDDVASTCRAIKDCGCKVGISLKPATDVEQLLPYASLFDMILIMSVEPGFGGQKFIANSTEKIAKARRLYPDKLIQVDGGINAENAQTVVNSGADVLVVGSALLHCADRKAMISTLKALKRK</sequence>
<comment type="caution">
    <text evidence="15">The sequence shown here is derived from an EMBL/GenBank/DDBJ whole genome shotgun (WGS) entry which is preliminary data.</text>
</comment>
<dbReference type="PIRSF" id="PIRSF001461">
    <property type="entry name" value="RPE"/>
    <property type="match status" value="1"/>
</dbReference>
<protein>
    <recommendedName>
        <fullName evidence="7 10">Ribulose-phosphate 3-epimerase</fullName>
        <ecNumber evidence="7 10">5.1.3.1</ecNumber>
    </recommendedName>
</protein>
<dbReference type="InterPro" id="IPR000056">
    <property type="entry name" value="Ribul_P_3_epim-like"/>
</dbReference>
<dbReference type="NCBIfam" id="TIGR01163">
    <property type="entry name" value="rpe"/>
    <property type="match status" value="1"/>
</dbReference>
<comment type="function">
    <text evidence="10">Catalyzes the reversible epimerization of D-ribulose 5-phosphate to D-xylulose 5-phosphate.</text>
</comment>
<evidence type="ECO:0000256" key="10">
    <source>
        <dbReference type="HAMAP-Rule" id="MF_02227"/>
    </source>
</evidence>
<keyword evidence="8 10" id="KW-0479">Metal-binding</keyword>
<comment type="cofactor">
    <cofactor evidence="4">
        <name>Zn(2+)</name>
        <dbReference type="ChEBI" id="CHEBI:29105"/>
    </cofactor>
</comment>
<keyword evidence="13" id="KW-0170">Cobalt</keyword>
<dbReference type="CDD" id="cd00429">
    <property type="entry name" value="RPE"/>
    <property type="match status" value="1"/>
</dbReference>
<keyword evidence="9 10" id="KW-0413">Isomerase</keyword>
<reference evidence="15" key="1">
    <citation type="submission" date="2020-10" db="EMBL/GenBank/DDBJ databases">
        <authorList>
            <person name="Gilroy R."/>
        </authorList>
    </citation>
    <scope>NUCLEOTIDE SEQUENCE</scope>
    <source>
        <strain evidence="15">CHK121-14286</strain>
    </source>
</reference>
<dbReference type="EC" id="5.1.3.1" evidence="7 10"/>
<dbReference type="GO" id="GO:0006098">
    <property type="term" value="P:pentose-phosphate shunt"/>
    <property type="evidence" value="ECO:0007669"/>
    <property type="project" value="UniProtKB-UniRule"/>
</dbReference>
<evidence type="ECO:0000256" key="7">
    <source>
        <dbReference type="ARBA" id="ARBA00013188"/>
    </source>
</evidence>
<dbReference type="InterPro" id="IPR013785">
    <property type="entry name" value="Aldolase_TIM"/>
</dbReference>
<evidence type="ECO:0000256" key="8">
    <source>
        <dbReference type="ARBA" id="ARBA00022723"/>
    </source>
</evidence>
<feature type="binding site" evidence="10 13">
    <location>
        <position position="66"/>
    </location>
    <ligand>
        <name>a divalent metal cation</name>
        <dbReference type="ChEBI" id="CHEBI:60240"/>
    </ligand>
</feature>
<evidence type="ECO:0000313" key="16">
    <source>
        <dbReference type="Proteomes" id="UP000824200"/>
    </source>
</evidence>
<dbReference type="SUPFAM" id="SSF51366">
    <property type="entry name" value="Ribulose-phoshate binding barrel"/>
    <property type="match status" value="1"/>
</dbReference>
<evidence type="ECO:0000256" key="13">
    <source>
        <dbReference type="PIRSR" id="PIRSR001461-2"/>
    </source>
</evidence>
<feature type="binding site" evidence="10 14">
    <location>
        <position position="8"/>
    </location>
    <ligand>
        <name>substrate</name>
    </ligand>
</feature>
<evidence type="ECO:0000256" key="1">
    <source>
        <dbReference type="ARBA" id="ARBA00001782"/>
    </source>
</evidence>
<dbReference type="GO" id="GO:0046872">
    <property type="term" value="F:metal ion binding"/>
    <property type="evidence" value="ECO:0007669"/>
    <property type="project" value="UniProtKB-UniRule"/>
</dbReference>
<keyword evidence="10 11" id="KW-0119">Carbohydrate metabolism</keyword>
<evidence type="ECO:0000256" key="6">
    <source>
        <dbReference type="ARBA" id="ARBA00009541"/>
    </source>
</evidence>
<keyword evidence="13" id="KW-0862">Zinc</keyword>
<evidence type="ECO:0000256" key="2">
    <source>
        <dbReference type="ARBA" id="ARBA00001936"/>
    </source>
</evidence>
<name>A0A9D1E4M6_9BACT</name>
<feature type="binding site" evidence="10 13">
    <location>
        <position position="33"/>
    </location>
    <ligand>
        <name>a divalent metal cation</name>
        <dbReference type="ChEBI" id="CHEBI:60240"/>
    </ligand>
</feature>
<gene>
    <name evidence="10 15" type="primary">rpe</name>
    <name evidence="15" type="ORF">IAC95_05625</name>
</gene>
<dbReference type="GO" id="GO:0019323">
    <property type="term" value="P:pentose catabolic process"/>
    <property type="evidence" value="ECO:0007669"/>
    <property type="project" value="UniProtKB-UniRule"/>
</dbReference>
<comment type="catalytic activity">
    <reaction evidence="1 10 11">
        <text>D-ribulose 5-phosphate = D-xylulose 5-phosphate</text>
        <dbReference type="Rhea" id="RHEA:13677"/>
        <dbReference type="ChEBI" id="CHEBI:57737"/>
        <dbReference type="ChEBI" id="CHEBI:58121"/>
        <dbReference type="EC" id="5.1.3.1"/>
    </reaction>
</comment>
<evidence type="ECO:0000256" key="14">
    <source>
        <dbReference type="PIRSR" id="PIRSR001461-3"/>
    </source>
</evidence>
<feature type="binding site" evidence="10 14">
    <location>
        <position position="66"/>
    </location>
    <ligand>
        <name>substrate</name>
    </ligand>
</feature>
<dbReference type="InterPro" id="IPR011060">
    <property type="entry name" value="RibuloseP-bd_barrel"/>
</dbReference>
<proteinExistence type="inferred from homology"/>
<evidence type="ECO:0000256" key="9">
    <source>
        <dbReference type="ARBA" id="ARBA00023235"/>
    </source>
</evidence>
<feature type="active site" description="Proton donor" evidence="10 12">
    <location>
        <position position="171"/>
    </location>
</feature>
<dbReference type="FunFam" id="3.20.20.70:FF:000004">
    <property type="entry name" value="Ribulose-phosphate 3-epimerase"/>
    <property type="match status" value="1"/>
</dbReference>